<evidence type="ECO:0000259" key="1">
    <source>
        <dbReference type="Pfam" id="PF13401"/>
    </source>
</evidence>
<dbReference type="Pfam" id="PF13401">
    <property type="entry name" value="AAA_22"/>
    <property type="match status" value="1"/>
</dbReference>
<evidence type="ECO:0000313" key="3">
    <source>
        <dbReference type="Proteomes" id="UP000320338"/>
    </source>
</evidence>
<gene>
    <name evidence="2" type="ORF">PHY01_19870</name>
</gene>
<dbReference type="SUPFAM" id="SSF52540">
    <property type="entry name" value="P-loop containing nucleoside triphosphate hydrolases"/>
    <property type="match status" value="1"/>
</dbReference>
<keyword evidence="3" id="KW-1185">Reference proteome</keyword>
<dbReference type="Proteomes" id="UP000320338">
    <property type="component" value="Unassembled WGS sequence"/>
</dbReference>
<protein>
    <recommendedName>
        <fullName evidence="1">ORC1/DEAH AAA+ ATPase domain-containing protein</fullName>
    </recommendedName>
</protein>
<dbReference type="InterPro" id="IPR027417">
    <property type="entry name" value="P-loop_NTPase"/>
</dbReference>
<dbReference type="AlphaFoldDB" id="A0A4Y3WLQ2"/>
<name>A0A4Y3WLQ2_9PSEU</name>
<dbReference type="GO" id="GO:0016887">
    <property type="term" value="F:ATP hydrolysis activity"/>
    <property type="evidence" value="ECO:0007669"/>
    <property type="project" value="InterPro"/>
</dbReference>
<proteinExistence type="predicted"/>
<feature type="domain" description="ORC1/DEAH AAA+ ATPase" evidence="1">
    <location>
        <begin position="8"/>
        <end position="74"/>
    </location>
</feature>
<organism evidence="2 3">
    <name type="scientific">Pseudonocardia hydrocarbonoxydans</name>
    <dbReference type="NCBI Taxonomy" id="76726"/>
    <lineage>
        <taxon>Bacteria</taxon>
        <taxon>Bacillati</taxon>
        <taxon>Actinomycetota</taxon>
        <taxon>Actinomycetes</taxon>
        <taxon>Pseudonocardiales</taxon>
        <taxon>Pseudonocardiaceae</taxon>
        <taxon>Pseudonocardia</taxon>
    </lineage>
</organism>
<dbReference type="EMBL" id="BJNG01000016">
    <property type="protein sequence ID" value="GEC19704.1"/>
    <property type="molecule type" value="Genomic_DNA"/>
</dbReference>
<sequence length="173" mass="19693">MPVSGRRDRFALTAELLEELADHRGRDPRERLLVVDEAQQLNRECIEFLRYLHDHRLTRFALLLVGGDGAWKVLAKEPMLRSRIYRRVVFRALTGDQVCELIPRFHPVYADAPPELLLFVDDHFAHGNLRDWAAFTATAVELCRAAGRDRIDETLARNAFALHGGTRAAAATH</sequence>
<reference evidence="2 3" key="1">
    <citation type="submission" date="2019-06" db="EMBL/GenBank/DDBJ databases">
        <title>Whole genome shotgun sequence of Pseudonocardia hydrocarbonoxydans NBRC 14498.</title>
        <authorList>
            <person name="Hosoyama A."/>
            <person name="Uohara A."/>
            <person name="Ohji S."/>
            <person name="Ichikawa N."/>
        </authorList>
    </citation>
    <scope>NUCLEOTIDE SEQUENCE [LARGE SCALE GENOMIC DNA]</scope>
    <source>
        <strain evidence="2 3">NBRC 14498</strain>
    </source>
</reference>
<comment type="caution">
    <text evidence="2">The sequence shown here is derived from an EMBL/GenBank/DDBJ whole genome shotgun (WGS) entry which is preliminary data.</text>
</comment>
<accession>A0A4Y3WLQ2</accession>
<dbReference type="InterPro" id="IPR049945">
    <property type="entry name" value="AAA_22"/>
</dbReference>
<evidence type="ECO:0000313" key="2">
    <source>
        <dbReference type="EMBL" id="GEC19704.1"/>
    </source>
</evidence>